<dbReference type="EMBL" id="VTWT01000003">
    <property type="protein sequence ID" value="KAA9340082.1"/>
    <property type="molecule type" value="Genomic_DNA"/>
</dbReference>
<protein>
    <submittedName>
        <fullName evidence="2">Uncharacterized protein</fullName>
    </submittedName>
</protein>
<gene>
    <name evidence="2" type="ORF">F0P94_06955</name>
</gene>
<organism evidence="2 3">
    <name type="scientific">Adhaeribacter soli</name>
    <dbReference type="NCBI Taxonomy" id="2607655"/>
    <lineage>
        <taxon>Bacteria</taxon>
        <taxon>Pseudomonadati</taxon>
        <taxon>Bacteroidota</taxon>
        <taxon>Cytophagia</taxon>
        <taxon>Cytophagales</taxon>
        <taxon>Hymenobacteraceae</taxon>
        <taxon>Adhaeribacter</taxon>
    </lineage>
</organism>
<comment type="caution">
    <text evidence="2">The sequence shown here is derived from an EMBL/GenBank/DDBJ whole genome shotgun (WGS) entry which is preliminary data.</text>
</comment>
<evidence type="ECO:0000313" key="2">
    <source>
        <dbReference type="EMBL" id="KAA9340082.1"/>
    </source>
</evidence>
<feature type="region of interest" description="Disordered" evidence="1">
    <location>
        <begin position="31"/>
        <end position="68"/>
    </location>
</feature>
<proteinExistence type="predicted"/>
<reference evidence="2 3" key="1">
    <citation type="submission" date="2019-09" db="EMBL/GenBank/DDBJ databases">
        <title>Genome sequence of Adhaeribacter sp. M2.</title>
        <authorList>
            <person name="Srinivasan S."/>
        </authorList>
    </citation>
    <scope>NUCLEOTIDE SEQUENCE [LARGE SCALE GENOMIC DNA]</scope>
    <source>
        <strain evidence="2 3">M2</strain>
    </source>
</reference>
<dbReference type="RefSeq" id="WP_150903154.1">
    <property type="nucleotide sequence ID" value="NZ_VTWT01000003.1"/>
</dbReference>
<name>A0A5N1J5V7_9BACT</name>
<accession>A0A5N1J5V7</accession>
<keyword evidence="3" id="KW-1185">Reference proteome</keyword>
<evidence type="ECO:0000313" key="3">
    <source>
        <dbReference type="Proteomes" id="UP000326570"/>
    </source>
</evidence>
<sequence length="68" mass="6935">MTILFGIIIGALLIVVSLYLIKNSVGRNATGIGHHPVATPNPNPGSIPDGRDDNKSSGHAAMSSGKQG</sequence>
<dbReference type="Proteomes" id="UP000326570">
    <property type="component" value="Unassembled WGS sequence"/>
</dbReference>
<dbReference type="AlphaFoldDB" id="A0A5N1J5V7"/>
<evidence type="ECO:0000256" key="1">
    <source>
        <dbReference type="SAM" id="MobiDB-lite"/>
    </source>
</evidence>